<name>A0A0U2LVI1_9ENTE</name>
<keyword evidence="6" id="KW-0804">Transcription</keyword>
<keyword evidence="2 9" id="KW-0597">Phosphoprotein</keyword>
<dbReference type="SMART" id="SM00448">
    <property type="entry name" value="REC"/>
    <property type="match status" value="1"/>
</dbReference>
<dbReference type="STRING" id="118060.ATZ35_06270"/>
<feature type="domain" description="OmpR/PhoB-type" evidence="12">
    <location>
        <begin position="128"/>
        <end position="222"/>
    </location>
</feature>
<dbReference type="PROSITE" id="PS51755">
    <property type="entry name" value="OMPR_PHOB"/>
    <property type="match status" value="1"/>
</dbReference>
<dbReference type="InterPro" id="IPR011006">
    <property type="entry name" value="CheY-like_superfamily"/>
</dbReference>
<keyword evidence="5 10" id="KW-0238">DNA-binding</keyword>
<keyword evidence="8" id="KW-0961">Cell wall biogenesis/degradation</keyword>
<evidence type="ECO:0000313" key="14">
    <source>
        <dbReference type="Proteomes" id="UP000067523"/>
    </source>
</evidence>
<keyword evidence="4" id="KW-0805">Transcription regulation</keyword>
<dbReference type="GO" id="GO:0032993">
    <property type="term" value="C:protein-DNA complex"/>
    <property type="evidence" value="ECO:0007669"/>
    <property type="project" value="TreeGrafter"/>
</dbReference>
<dbReference type="RefSeq" id="WP_208929993.1">
    <property type="nucleotide sequence ID" value="NZ_CP013655.1"/>
</dbReference>
<feature type="DNA-binding region" description="OmpR/PhoB-type" evidence="10">
    <location>
        <begin position="128"/>
        <end position="222"/>
    </location>
</feature>
<dbReference type="GO" id="GO:0000976">
    <property type="term" value="F:transcription cis-regulatory region binding"/>
    <property type="evidence" value="ECO:0007669"/>
    <property type="project" value="TreeGrafter"/>
</dbReference>
<gene>
    <name evidence="13" type="ORF">ATZ35_06270</name>
</gene>
<dbReference type="SMART" id="SM00862">
    <property type="entry name" value="Trans_reg_C"/>
    <property type="match status" value="1"/>
</dbReference>
<evidence type="ECO:0000256" key="8">
    <source>
        <dbReference type="ARBA" id="ARBA00023316"/>
    </source>
</evidence>
<dbReference type="Pfam" id="PF00486">
    <property type="entry name" value="Trans_reg_C"/>
    <property type="match status" value="1"/>
</dbReference>
<evidence type="ECO:0000256" key="7">
    <source>
        <dbReference type="ARBA" id="ARBA00023251"/>
    </source>
</evidence>
<evidence type="ECO:0000256" key="1">
    <source>
        <dbReference type="ARBA" id="ARBA00022491"/>
    </source>
</evidence>
<reference evidence="14" key="1">
    <citation type="submission" date="2015-12" db="EMBL/GenBank/DDBJ databases">
        <authorList>
            <person name="Lauer A."/>
            <person name="Humrighouse B."/>
            <person name="Loparev V."/>
            <person name="Shewmaker P.L."/>
            <person name="Whitney A.M."/>
            <person name="McLaughlin R.W."/>
        </authorList>
    </citation>
    <scope>NUCLEOTIDE SEQUENCE [LARGE SCALE GENOMIC DNA]</scope>
    <source>
        <strain evidence="14">LMG 26678</strain>
    </source>
</reference>
<dbReference type="AlphaFoldDB" id="A0A0U2LVI1"/>
<evidence type="ECO:0000259" key="11">
    <source>
        <dbReference type="PROSITE" id="PS50110"/>
    </source>
</evidence>
<dbReference type="GO" id="GO:0071555">
    <property type="term" value="P:cell wall organization"/>
    <property type="evidence" value="ECO:0007669"/>
    <property type="project" value="UniProtKB-KW"/>
</dbReference>
<dbReference type="PANTHER" id="PTHR48111">
    <property type="entry name" value="REGULATOR OF RPOS"/>
    <property type="match status" value="1"/>
</dbReference>
<sequence>MKPRILVVEDDTMTNQVICDFLEEKDYDVLSALDGEEAWGIFENEMLDLILLDIMLPTISGLELLERIRKTSDVPIIMLTAIDQEHTQLISFKQKVDDYVIKPFSPTILVKRVQAVLRRAEQPTATEKKEDSYGDVRINFDSSMVFLENERVALTRIEYQIVEYLAKNKGRVVTREQLIEAVWGYEFTANDRVIDSHMKNIRKKIPGLNIETIKGIGYMLEVEK</sequence>
<dbReference type="GO" id="GO:0000156">
    <property type="term" value="F:phosphorelay response regulator activity"/>
    <property type="evidence" value="ECO:0007669"/>
    <property type="project" value="TreeGrafter"/>
</dbReference>
<evidence type="ECO:0000259" key="12">
    <source>
        <dbReference type="PROSITE" id="PS51755"/>
    </source>
</evidence>
<evidence type="ECO:0000256" key="3">
    <source>
        <dbReference type="ARBA" id="ARBA00023012"/>
    </source>
</evidence>
<dbReference type="Gene3D" id="3.40.50.2300">
    <property type="match status" value="1"/>
</dbReference>
<feature type="domain" description="Response regulatory" evidence="11">
    <location>
        <begin position="4"/>
        <end position="117"/>
    </location>
</feature>
<evidence type="ECO:0000313" key="13">
    <source>
        <dbReference type="EMBL" id="ALS36773.1"/>
    </source>
</evidence>
<keyword evidence="14" id="KW-1185">Reference proteome</keyword>
<dbReference type="Gene3D" id="1.10.10.10">
    <property type="entry name" value="Winged helix-like DNA-binding domain superfamily/Winged helix DNA-binding domain"/>
    <property type="match status" value="1"/>
</dbReference>
<dbReference type="SUPFAM" id="SSF52172">
    <property type="entry name" value="CheY-like"/>
    <property type="match status" value="1"/>
</dbReference>
<dbReference type="GO" id="GO:0046677">
    <property type="term" value="P:response to antibiotic"/>
    <property type="evidence" value="ECO:0007669"/>
    <property type="project" value="UniProtKB-KW"/>
</dbReference>
<evidence type="ECO:0000256" key="9">
    <source>
        <dbReference type="PROSITE-ProRule" id="PRU00169"/>
    </source>
</evidence>
<evidence type="ECO:0000256" key="6">
    <source>
        <dbReference type="ARBA" id="ARBA00023163"/>
    </source>
</evidence>
<feature type="modified residue" description="4-aspartylphosphate" evidence="9">
    <location>
        <position position="53"/>
    </location>
</feature>
<dbReference type="PANTHER" id="PTHR48111:SF73">
    <property type="entry name" value="ALKALINE PHOSPHATASE SYNTHESIS TRANSCRIPTIONAL REGULATORY PROTEIN PHOP"/>
    <property type="match status" value="1"/>
</dbReference>
<accession>A0A0U2LVI1</accession>
<proteinExistence type="predicted"/>
<keyword evidence="3" id="KW-0902">Two-component regulatory system</keyword>
<dbReference type="PROSITE" id="PS50110">
    <property type="entry name" value="RESPONSE_REGULATORY"/>
    <property type="match status" value="1"/>
</dbReference>
<dbReference type="GO" id="GO:0005829">
    <property type="term" value="C:cytosol"/>
    <property type="evidence" value="ECO:0007669"/>
    <property type="project" value="TreeGrafter"/>
</dbReference>
<dbReference type="KEGG" id="erx:ATZ35_06270"/>
<dbReference type="GO" id="GO:0006355">
    <property type="term" value="P:regulation of DNA-templated transcription"/>
    <property type="evidence" value="ECO:0007669"/>
    <property type="project" value="InterPro"/>
</dbReference>
<keyword evidence="7" id="KW-0046">Antibiotic resistance</keyword>
<dbReference type="FunFam" id="3.40.50.2300:FF:000001">
    <property type="entry name" value="DNA-binding response regulator PhoB"/>
    <property type="match status" value="1"/>
</dbReference>
<dbReference type="EMBL" id="CP013655">
    <property type="protein sequence ID" value="ALS36773.1"/>
    <property type="molecule type" value="Genomic_DNA"/>
</dbReference>
<organism evidence="13 14">
    <name type="scientific">Enterococcus rotai</name>
    <dbReference type="NCBI Taxonomy" id="118060"/>
    <lineage>
        <taxon>Bacteria</taxon>
        <taxon>Bacillati</taxon>
        <taxon>Bacillota</taxon>
        <taxon>Bacilli</taxon>
        <taxon>Lactobacillales</taxon>
        <taxon>Enterococcaceae</taxon>
        <taxon>Enterococcus</taxon>
    </lineage>
</organism>
<dbReference type="Pfam" id="PF00072">
    <property type="entry name" value="Response_reg"/>
    <property type="match status" value="1"/>
</dbReference>
<evidence type="ECO:0000256" key="4">
    <source>
        <dbReference type="ARBA" id="ARBA00023015"/>
    </source>
</evidence>
<evidence type="ECO:0000256" key="2">
    <source>
        <dbReference type="ARBA" id="ARBA00022553"/>
    </source>
</evidence>
<dbReference type="CDD" id="cd00383">
    <property type="entry name" value="trans_reg_C"/>
    <property type="match status" value="1"/>
</dbReference>
<evidence type="ECO:0000256" key="10">
    <source>
        <dbReference type="PROSITE-ProRule" id="PRU01091"/>
    </source>
</evidence>
<dbReference type="InterPro" id="IPR036388">
    <property type="entry name" value="WH-like_DNA-bd_sf"/>
</dbReference>
<protein>
    <submittedName>
        <fullName evidence="13">Two-component system response regulator</fullName>
    </submittedName>
</protein>
<dbReference type="InterPro" id="IPR039420">
    <property type="entry name" value="WalR-like"/>
</dbReference>
<dbReference type="InterPro" id="IPR001867">
    <property type="entry name" value="OmpR/PhoB-type_DNA-bd"/>
</dbReference>
<keyword evidence="1" id="KW-0678">Repressor</keyword>
<dbReference type="InterPro" id="IPR001789">
    <property type="entry name" value="Sig_transdc_resp-reg_receiver"/>
</dbReference>
<evidence type="ECO:0000256" key="5">
    <source>
        <dbReference type="ARBA" id="ARBA00023125"/>
    </source>
</evidence>
<dbReference type="Proteomes" id="UP000067523">
    <property type="component" value="Chromosome"/>
</dbReference>